<gene>
    <name evidence="2" type="ORF">BSAL_63220</name>
</gene>
<name>A0A0S4IMQ5_BODSA</name>
<evidence type="ECO:0000256" key="1">
    <source>
        <dbReference type="SAM" id="MobiDB-lite"/>
    </source>
</evidence>
<accession>A0A0S4IMQ5</accession>
<keyword evidence="3" id="KW-1185">Reference proteome</keyword>
<feature type="compositionally biased region" description="Polar residues" evidence="1">
    <location>
        <begin position="601"/>
        <end position="613"/>
    </location>
</feature>
<reference evidence="3" key="1">
    <citation type="submission" date="2015-09" db="EMBL/GenBank/DDBJ databases">
        <authorList>
            <consortium name="Pathogen Informatics"/>
        </authorList>
    </citation>
    <scope>NUCLEOTIDE SEQUENCE [LARGE SCALE GENOMIC DNA]</scope>
    <source>
        <strain evidence="3">Lake Konstanz</strain>
    </source>
</reference>
<sequence>MTLTSQIDQMEHAHKDDRRESKHLFDRFDANLEHVKKTALEHATEVAKVSNVAHRLEHTQTAQCEEIASQQKRIEAIPQEMTSMIKKLIQVAIAESEANLVTHVETAVAAERSAASSKETLWAGSSERSAIVEEISTVVVLKLTSAQDERIAKTISSNSSAITTDVMSRVDDQLSTFQQQQNARLSSLNEQNKRNVDNATSSLKNDLEHHMEAKLDALASKSQKELHLAIKEATATLREDIKSAVEEQRTLSSAQLDAVASTVRTLQQHQMETERSHDKVKEIIAAEVQNVKHATLKECQVQLADTRATLEAQWNSRLDAQNHRVEHLATMVKEQSGFVAGTSTSRSGSANGGVSTQELLEGDMVYRVRQQVLVEVDQRLQDAAGVSARRLQETSHQSSQAVARLQSLVNELDDRVTTLALSTEDTTKIQHGQAASSSSASAMQQRQWMHDIEQRLKKDWQTQLSTLAVEVNQGIAELQEQMEERLVLAAANNNSRSALRSSPYPIRGSAAPDDLAQQVETRVVQVLQAAIQDLDRQTEESLEALDGKLNALAEAFSNREDEKDAALQQCVHSCIATLRDASGNGGSSHHTTTTNVDGSVVQPNNVSFTSHGDQPASSTIIQQVDMQHLLPILTAKIIQCGEALQAISTSVLDTVDLVQRHEVGFASVNELVQAIVFNSQNIVTLAEAVGLEKDAFALRLNYTELGGPQQEQQQYEE</sequence>
<protein>
    <submittedName>
        <fullName evidence="2">Uncharacterized protein</fullName>
    </submittedName>
</protein>
<feature type="region of interest" description="Disordered" evidence="1">
    <location>
        <begin position="582"/>
        <end position="613"/>
    </location>
</feature>
<dbReference type="AlphaFoldDB" id="A0A0S4IMQ5"/>
<dbReference type="VEuPathDB" id="TriTrypDB:BSAL_63220"/>
<evidence type="ECO:0000313" key="3">
    <source>
        <dbReference type="Proteomes" id="UP000051952"/>
    </source>
</evidence>
<organism evidence="2 3">
    <name type="scientific">Bodo saltans</name>
    <name type="common">Flagellated protozoan</name>
    <dbReference type="NCBI Taxonomy" id="75058"/>
    <lineage>
        <taxon>Eukaryota</taxon>
        <taxon>Discoba</taxon>
        <taxon>Euglenozoa</taxon>
        <taxon>Kinetoplastea</taxon>
        <taxon>Metakinetoplastina</taxon>
        <taxon>Eubodonida</taxon>
        <taxon>Bodonidae</taxon>
        <taxon>Bodo</taxon>
    </lineage>
</organism>
<proteinExistence type="predicted"/>
<dbReference type="EMBL" id="CYKH01000343">
    <property type="protein sequence ID" value="CUF51560.1"/>
    <property type="molecule type" value="Genomic_DNA"/>
</dbReference>
<dbReference type="Proteomes" id="UP000051952">
    <property type="component" value="Unassembled WGS sequence"/>
</dbReference>
<evidence type="ECO:0000313" key="2">
    <source>
        <dbReference type="EMBL" id="CUF51560.1"/>
    </source>
</evidence>